<accession>A0A426XBY2</accession>
<comment type="caution">
    <text evidence="2">The sequence shown here is derived from an EMBL/GenBank/DDBJ whole genome shotgun (WGS) entry which is preliminary data.</text>
</comment>
<dbReference type="Proteomes" id="UP000287651">
    <property type="component" value="Unassembled WGS sequence"/>
</dbReference>
<proteinExistence type="predicted"/>
<protein>
    <submittedName>
        <fullName evidence="2">Uncharacterized protein</fullName>
    </submittedName>
</protein>
<evidence type="ECO:0000256" key="1">
    <source>
        <dbReference type="SAM" id="MobiDB-lite"/>
    </source>
</evidence>
<evidence type="ECO:0000313" key="2">
    <source>
        <dbReference type="EMBL" id="RRT37001.1"/>
    </source>
</evidence>
<name>A0A426XBY2_ENSVE</name>
<dbReference type="EMBL" id="AMZH03022811">
    <property type="protein sequence ID" value="RRT37001.1"/>
    <property type="molecule type" value="Genomic_DNA"/>
</dbReference>
<sequence length="119" mass="12513">MRLYCVESFYVFLLHFRSEGSEEEGRLATSSPHAGPATHGQAAAKAPCNWAIGYGQGQPEREASSARKGRRLWAEAPPAGAAAVCKHYRLRPTCRGEALTEAPPAGMTPTTGAAASGQG</sequence>
<organism evidence="2 3">
    <name type="scientific">Ensete ventricosum</name>
    <name type="common">Abyssinian banana</name>
    <name type="synonym">Musa ensete</name>
    <dbReference type="NCBI Taxonomy" id="4639"/>
    <lineage>
        <taxon>Eukaryota</taxon>
        <taxon>Viridiplantae</taxon>
        <taxon>Streptophyta</taxon>
        <taxon>Embryophyta</taxon>
        <taxon>Tracheophyta</taxon>
        <taxon>Spermatophyta</taxon>
        <taxon>Magnoliopsida</taxon>
        <taxon>Liliopsida</taxon>
        <taxon>Zingiberales</taxon>
        <taxon>Musaceae</taxon>
        <taxon>Ensete</taxon>
    </lineage>
</organism>
<evidence type="ECO:0000313" key="3">
    <source>
        <dbReference type="Proteomes" id="UP000287651"/>
    </source>
</evidence>
<feature type="region of interest" description="Disordered" evidence="1">
    <location>
        <begin position="22"/>
        <end position="42"/>
    </location>
</feature>
<gene>
    <name evidence="2" type="ORF">B296_00047523</name>
</gene>
<reference evidence="2 3" key="1">
    <citation type="journal article" date="2014" name="Agronomy (Basel)">
        <title>A Draft Genome Sequence for Ensete ventricosum, the Drought-Tolerant Tree Against Hunger.</title>
        <authorList>
            <person name="Harrison J."/>
            <person name="Moore K.A."/>
            <person name="Paszkiewicz K."/>
            <person name="Jones T."/>
            <person name="Grant M."/>
            <person name="Ambacheew D."/>
            <person name="Muzemil S."/>
            <person name="Studholme D.J."/>
        </authorList>
    </citation>
    <scope>NUCLEOTIDE SEQUENCE [LARGE SCALE GENOMIC DNA]</scope>
</reference>
<feature type="compositionally biased region" description="Low complexity" evidence="1">
    <location>
        <begin position="102"/>
        <end position="119"/>
    </location>
</feature>
<feature type="region of interest" description="Disordered" evidence="1">
    <location>
        <begin position="98"/>
        <end position="119"/>
    </location>
</feature>
<dbReference type="AlphaFoldDB" id="A0A426XBY2"/>